<evidence type="ECO:0000256" key="2">
    <source>
        <dbReference type="ARBA" id="ARBA00023015"/>
    </source>
</evidence>
<keyword evidence="5" id="KW-0804">Transcription</keyword>
<dbReference type="InterPro" id="IPR013324">
    <property type="entry name" value="RNA_pol_sigma_r3/r4-like"/>
</dbReference>
<evidence type="ECO:0000256" key="5">
    <source>
        <dbReference type="ARBA" id="ARBA00023163"/>
    </source>
</evidence>
<gene>
    <name evidence="8" type="ORF">JQX11_03490</name>
</gene>
<evidence type="ECO:0000256" key="1">
    <source>
        <dbReference type="ARBA" id="ARBA00010641"/>
    </source>
</evidence>
<dbReference type="SUPFAM" id="SSF88946">
    <property type="entry name" value="Sigma2 domain of RNA polymerase sigma factors"/>
    <property type="match status" value="1"/>
</dbReference>
<dbReference type="EMBL" id="JAFEUC010000001">
    <property type="protein sequence ID" value="MBM7075422.1"/>
    <property type="molecule type" value="Genomic_DNA"/>
</dbReference>
<dbReference type="Gene3D" id="1.10.1740.10">
    <property type="match status" value="1"/>
</dbReference>
<protein>
    <submittedName>
        <fullName evidence="8">Sigma-70 family RNA polymerase sigma factor</fullName>
    </submittedName>
</protein>
<evidence type="ECO:0000256" key="4">
    <source>
        <dbReference type="ARBA" id="ARBA00023125"/>
    </source>
</evidence>
<keyword evidence="2" id="KW-0805">Transcription regulation</keyword>
<evidence type="ECO:0000313" key="8">
    <source>
        <dbReference type="EMBL" id="MBM7075422.1"/>
    </source>
</evidence>
<dbReference type="InterPro" id="IPR036388">
    <property type="entry name" value="WH-like_DNA-bd_sf"/>
</dbReference>
<organism evidence="8 9">
    <name type="scientific">Micromonospora humida</name>
    <dbReference type="NCBI Taxonomy" id="2809018"/>
    <lineage>
        <taxon>Bacteria</taxon>
        <taxon>Bacillati</taxon>
        <taxon>Actinomycetota</taxon>
        <taxon>Actinomycetes</taxon>
        <taxon>Micromonosporales</taxon>
        <taxon>Micromonosporaceae</taxon>
        <taxon>Micromonospora</taxon>
    </lineage>
</organism>
<dbReference type="Proteomes" id="UP001518872">
    <property type="component" value="Unassembled WGS sequence"/>
</dbReference>
<comment type="caution">
    <text evidence="8">The sequence shown here is derived from an EMBL/GenBank/DDBJ whole genome shotgun (WGS) entry which is preliminary data.</text>
</comment>
<feature type="domain" description="RNA polymerase sigma-70 region 2" evidence="6">
    <location>
        <begin position="7"/>
        <end position="76"/>
    </location>
</feature>
<evidence type="ECO:0000259" key="7">
    <source>
        <dbReference type="Pfam" id="PF08281"/>
    </source>
</evidence>
<evidence type="ECO:0000313" key="9">
    <source>
        <dbReference type="Proteomes" id="UP001518872"/>
    </source>
</evidence>
<comment type="similarity">
    <text evidence="1">Belongs to the sigma-70 factor family. ECF subfamily.</text>
</comment>
<evidence type="ECO:0000259" key="6">
    <source>
        <dbReference type="Pfam" id="PF04542"/>
    </source>
</evidence>
<dbReference type="Pfam" id="PF08281">
    <property type="entry name" value="Sigma70_r4_2"/>
    <property type="match status" value="1"/>
</dbReference>
<dbReference type="Gene3D" id="1.10.10.10">
    <property type="entry name" value="Winged helix-like DNA-binding domain superfamily/Winged helix DNA-binding domain"/>
    <property type="match status" value="1"/>
</dbReference>
<keyword evidence="9" id="KW-1185">Reference proteome</keyword>
<dbReference type="InterPro" id="IPR007627">
    <property type="entry name" value="RNA_pol_sigma70_r2"/>
</dbReference>
<feature type="domain" description="RNA polymerase sigma factor 70 region 4 type 2" evidence="7">
    <location>
        <begin position="107"/>
        <end position="158"/>
    </location>
</feature>
<sequence length="178" mass="20505">MEQIKDLYAQEAKDLHWYAHSRPWIRAADASDLVHTTFLEAIRAWGKVEPLGSDERRRWLRQVLKHKAVDLWRKQKVVDLTADDLHLPPTPGDETGRRVELVIALTSVWRAIEQMSPRRRTVASLVWGEGWDGRRVADHLGLAESTVRGHLREARLQLRASVGHLVPFIDDEEEQESA</sequence>
<dbReference type="SUPFAM" id="SSF88659">
    <property type="entry name" value="Sigma3 and sigma4 domains of RNA polymerase sigma factors"/>
    <property type="match status" value="1"/>
</dbReference>
<keyword evidence="4" id="KW-0238">DNA-binding</keyword>
<keyword evidence="3" id="KW-0731">Sigma factor</keyword>
<proteinExistence type="inferred from homology"/>
<dbReference type="InterPro" id="IPR014284">
    <property type="entry name" value="RNA_pol_sigma-70_dom"/>
</dbReference>
<dbReference type="NCBIfam" id="TIGR02937">
    <property type="entry name" value="sigma70-ECF"/>
    <property type="match status" value="1"/>
</dbReference>
<dbReference type="InterPro" id="IPR039425">
    <property type="entry name" value="RNA_pol_sigma-70-like"/>
</dbReference>
<dbReference type="RefSeq" id="WP_204923480.1">
    <property type="nucleotide sequence ID" value="NZ_JAFEUC010000001.1"/>
</dbReference>
<accession>A0ABS2IM47</accession>
<reference evidence="8 9" key="1">
    <citation type="submission" date="2021-02" db="EMBL/GenBank/DDBJ databases">
        <authorList>
            <person name="Ra J.-S."/>
        </authorList>
    </citation>
    <scope>NUCLEOTIDE SEQUENCE [LARGE SCALE GENOMIC DNA]</scope>
    <source>
        <strain evidence="8 9">MMS20-R1-14</strain>
    </source>
</reference>
<dbReference type="PANTHER" id="PTHR43133:SF8">
    <property type="entry name" value="RNA POLYMERASE SIGMA FACTOR HI_1459-RELATED"/>
    <property type="match status" value="1"/>
</dbReference>
<name>A0ABS2IM47_9ACTN</name>
<dbReference type="InterPro" id="IPR013325">
    <property type="entry name" value="RNA_pol_sigma_r2"/>
</dbReference>
<dbReference type="PANTHER" id="PTHR43133">
    <property type="entry name" value="RNA POLYMERASE ECF-TYPE SIGMA FACTO"/>
    <property type="match status" value="1"/>
</dbReference>
<evidence type="ECO:0000256" key="3">
    <source>
        <dbReference type="ARBA" id="ARBA00023082"/>
    </source>
</evidence>
<dbReference type="Pfam" id="PF04542">
    <property type="entry name" value="Sigma70_r2"/>
    <property type="match status" value="1"/>
</dbReference>
<dbReference type="InterPro" id="IPR013249">
    <property type="entry name" value="RNA_pol_sigma70_r4_t2"/>
</dbReference>